<evidence type="ECO:0000256" key="3">
    <source>
        <dbReference type="RuleBase" id="RU003707"/>
    </source>
</evidence>
<dbReference type="EMBL" id="SPQT01000001">
    <property type="protein sequence ID" value="TFV51286.1"/>
    <property type="molecule type" value="Genomic_DNA"/>
</dbReference>
<keyword evidence="5" id="KW-1185">Reference proteome</keyword>
<dbReference type="OrthoDB" id="9807606at2"/>
<dbReference type="PANTHER" id="PTHR11941">
    <property type="entry name" value="ENOYL-COA HYDRATASE-RELATED"/>
    <property type="match status" value="1"/>
</dbReference>
<comment type="caution">
    <text evidence="4">The sequence shown here is derived from an EMBL/GenBank/DDBJ whole genome shotgun (WGS) entry which is preliminary data.</text>
</comment>
<dbReference type="Pfam" id="PF00378">
    <property type="entry name" value="ECH_1"/>
    <property type="match status" value="1"/>
</dbReference>
<dbReference type="PANTHER" id="PTHR11941:SF54">
    <property type="entry name" value="ENOYL-COA HYDRATASE, MITOCHONDRIAL"/>
    <property type="match status" value="1"/>
</dbReference>
<dbReference type="GO" id="GO:0006635">
    <property type="term" value="P:fatty acid beta-oxidation"/>
    <property type="evidence" value="ECO:0007669"/>
    <property type="project" value="TreeGrafter"/>
</dbReference>
<dbReference type="SUPFAM" id="SSF52096">
    <property type="entry name" value="ClpP/crotonase"/>
    <property type="match status" value="1"/>
</dbReference>
<evidence type="ECO:0000256" key="1">
    <source>
        <dbReference type="ARBA" id="ARBA00005254"/>
    </source>
</evidence>
<evidence type="ECO:0000313" key="4">
    <source>
        <dbReference type="EMBL" id="TFV51286.1"/>
    </source>
</evidence>
<evidence type="ECO:0000256" key="2">
    <source>
        <dbReference type="ARBA" id="ARBA00023239"/>
    </source>
</evidence>
<accession>A0A4Y9M7T2</accession>
<reference evidence="4 5" key="1">
    <citation type="submission" date="2019-03" db="EMBL/GenBank/DDBJ databases">
        <title>Bradyrhizobium diversity isolated from nodules of Chamaecrista fasciculata.</title>
        <authorList>
            <person name="Klepa M.S."/>
            <person name="Urquiaga M.O."/>
            <person name="Hungria M."/>
            <person name="Delamuta J.R."/>
        </authorList>
    </citation>
    <scope>NUCLEOTIDE SEQUENCE [LARGE SCALE GENOMIC DNA]</scope>
    <source>
        <strain evidence="4 5">CNPSo 3448</strain>
    </source>
</reference>
<dbReference type="FunFam" id="3.90.226.10:FF:000009">
    <property type="entry name" value="Carnitinyl-CoA dehydratase"/>
    <property type="match status" value="1"/>
</dbReference>
<organism evidence="4 5">
    <name type="scientific">Bradyrhizobium niftali</name>
    <dbReference type="NCBI Taxonomy" id="2560055"/>
    <lineage>
        <taxon>Bacteria</taxon>
        <taxon>Pseudomonadati</taxon>
        <taxon>Pseudomonadota</taxon>
        <taxon>Alphaproteobacteria</taxon>
        <taxon>Hyphomicrobiales</taxon>
        <taxon>Nitrobacteraceae</taxon>
        <taxon>Bradyrhizobium</taxon>
    </lineage>
</organism>
<dbReference type="GO" id="GO:0016829">
    <property type="term" value="F:lyase activity"/>
    <property type="evidence" value="ECO:0007669"/>
    <property type="project" value="UniProtKB-KW"/>
</dbReference>
<dbReference type="RefSeq" id="WP_135173028.1">
    <property type="nucleotide sequence ID" value="NZ_SPQT01000001.1"/>
</dbReference>
<dbReference type="InterPro" id="IPR001753">
    <property type="entry name" value="Enoyl-CoA_hydra/iso"/>
</dbReference>
<dbReference type="AlphaFoldDB" id="A0A4Y9M7T2"/>
<sequence>MTDHHLTIDAGIATITFDNPPLNLMTTALMGVLEGHLDTIDADPTVRVLILTGSRKAFGAGSDVREFPAYAESGNVLHKKLIRENKVFRRIDHLPIPTIAAIHGLAFGGGLELASACDLIVVDEDARLALPEIKLGVFPGSGGSVRISRRIGEARAKEMMFLGEPIDAATALSWGLINRVVPSGKAMEVALDLARQLIARPKLALSVCKTAVDLAFDVSEDEAIARTLLMCDLVSSSAETREGVRAFFAKEAPDFSRVSSSLYRPS</sequence>
<keyword evidence="4" id="KW-0413">Isomerase</keyword>
<comment type="similarity">
    <text evidence="1 3">Belongs to the enoyl-CoA hydratase/isomerase family.</text>
</comment>
<dbReference type="PROSITE" id="PS00166">
    <property type="entry name" value="ENOYL_COA_HYDRATASE"/>
    <property type="match status" value="1"/>
</dbReference>
<name>A0A4Y9M7T2_9BRAD</name>
<proteinExistence type="inferred from homology"/>
<protein>
    <submittedName>
        <fullName evidence="4">Enoyl-CoA hydratase/isomerase family protein</fullName>
    </submittedName>
</protein>
<keyword evidence="2" id="KW-0456">Lyase</keyword>
<dbReference type="InterPro" id="IPR018376">
    <property type="entry name" value="Enoyl-CoA_hyd/isom_CS"/>
</dbReference>
<gene>
    <name evidence="4" type="ORF">E4K65_04260</name>
</gene>
<evidence type="ECO:0000313" key="5">
    <source>
        <dbReference type="Proteomes" id="UP000297966"/>
    </source>
</evidence>
<dbReference type="CDD" id="cd06558">
    <property type="entry name" value="crotonase-like"/>
    <property type="match status" value="1"/>
</dbReference>
<dbReference type="GO" id="GO:0016853">
    <property type="term" value="F:isomerase activity"/>
    <property type="evidence" value="ECO:0007669"/>
    <property type="project" value="UniProtKB-KW"/>
</dbReference>
<dbReference type="InterPro" id="IPR029045">
    <property type="entry name" value="ClpP/crotonase-like_dom_sf"/>
</dbReference>
<dbReference type="Proteomes" id="UP000297966">
    <property type="component" value="Unassembled WGS sequence"/>
</dbReference>
<dbReference type="Gene3D" id="3.90.226.10">
    <property type="entry name" value="2-enoyl-CoA Hydratase, Chain A, domain 1"/>
    <property type="match status" value="1"/>
</dbReference>